<feature type="region of interest" description="Disordered" evidence="1">
    <location>
        <begin position="1"/>
        <end position="100"/>
    </location>
</feature>
<name>A0A6A5RB48_9PLEO</name>
<dbReference type="GeneID" id="54355140"/>
<feature type="compositionally biased region" description="Basic and acidic residues" evidence="1">
    <location>
        <begin position="172"/>
        <end position="194"/>
    </location>
</feature>
<dbReference type="OrthoDB" id="3795035at2759"/>
<reference evidence="3" key="1">
    <citation type="journal article" date="2020" name="Stud. Mycol.">
        <title>101 Dothideomycetes genomes: a test case for predicting lifestyles and emergence of pathogens.</title>
        <authorList>
            <person name="Haridas S."/>
            <person name="Albert R."/>
            <person name="Binder M."/>
            <person name="Bloem J."/>
            <person name="Labutti K."/>
            <person name="Salamov A."/>
            <person name="Andreopoulos B."/>
            <person name="Baker S."/>
            <person name="Barry K."/>
            <person name="Bills G."/>
            <person name="Bluhm B."/>
            <person name="Cannon C."/>
            <person name="Castanera R."/>
            <person name="Culley D."/>
            <person name="Daum C."/>
            <person name="Ezra D."/>
            <person name="Gonzalez J."/>
            <person name="Henrissat B."/>
            <person name="Kuo A."/>
            <person name="Liang C."/>
            <person name="Lipzen A."/>
            <person name="Lutzoni F."/>
            <person name="Magnuson J."/>
            <person name="Mondo S."/>
            <person name="Nolan M."/>
            <person name="Ohm R."/>
            <person name="Pangilinan J."/>
            <person name="Park H.-J."/>
            <person name="Ramirez L."/>
            <person name="Alfaro M."/>
            <person name="Sun H."/>
            <person name="Tritt A."/>
            <person name="Yoshinaga Y."/>
            <person name="Zwiers L.-H."/>
            <person name="Turgeon B."/>
            <person name="Goodwin S."/>
            <person name="Spatafora J."/>
            <person name="Crous P."/>
            <person name="Grigoriev I."/>
        </authorList>
    </citation>
    <scope>NUCLEOTIDE SEQUENCE</scope>
    <source>
        <strain evidence="3">CBS 183.55</strain>
    </source>
</reference>
<dbReference type="AlphaFoldDB" id="A0A6A5RB48"/>
<organism evidence="3 4">
    <name type="scientific">Didymella exigua CBS 183.55</name>
    <dbReference type="NCBI Taxonomy" id="1150837"/>
    <lineage>
        <taxon>Eukaryota</taxon>
        <taxon>Fungi</taxon>
        <taxon>Dikarya</taxon>
        <taxon>Ascomycota</taxon>
        <taxon>Pezizomycotina</taxon>
        <taxon>Dothideomycetes</taxon>
        <taxon>Pleosporomycetidae</taxon>
        <taxon>Pleosporales</taxon>
        <taxon>Pleosporineae</taxon>
        <taxon>Didymellaceae</taxon>
        <taxon>Didymella</taxon>
    </lineage>
</organism>
<keyword evidence="4" id="KW-1185">Reference proteome</keyword>
<dbReference type="RefSeq" id="XP_033445713.1">
    <property type="nucleotide sequence ID" value="XM_033597473.1"/>
</dbReference>
<proteinExistence type="predicted"/>
<protein>
    <submittedName>
        <fullName evidence="3">Uncharacterized protein</fullName>
    </submittedName>
</protein>
<accession>A0A6A5RB48</accession>
<keyword evidence="2" id="KW-1133">Transmembrane helix</keyword>
<evidence type="ECO:0000256" key="1">
    <source>
        <dbReference type="SAM" id="MobiDB-lite"/>
    </source>
</evidence>
<dbReference type="EMBL" id="ML978984">
    <property type="protein sequence ID" value="KAF1925461.1"/>
    <property type="molecule type" value="Genomic_DNA"/>
</dbReference>
<evidence type="ECO:0000313" key="4">
    <source>
        <dbReference type="Proteomes" id="UP000800082"/>
    </source>
</evidence>
<keyword evidence="2" id="KW-0472">Membrane</keyword>
<feature type="compositionally biased region" description="Basic and acidic residues" evidence="1">
    <location>
        <begin position="53"/>
        <end position="62"/>
    </location>
</feature>
<sequence>MGDLSEQQIEPLAAAENSEDLWSPPSPATTSATPVPASEPKKKKGKLGIFSRCKPDEVDESAKTATVPKTVAESSRSGATAAPVEEAVTPDETADDAASATASRRLSVNLNDVNHAGASSFAPLPREGVAPSADPDFSVPTLNIAPATPRVHYNAELVNGDLIRALYTNRSDSRRARGSRTGDNEPKYPLKISEEPGDYPHINGPRNVKCFGRLPYVTHRIYIPLARHWVSHRPIARYAGDPLFKLSKACPYILVPQVLAARLQLIVETPFIIPDEVKELAAERGLDVASLEGYDIALLTILGVKIEGKKEPDYEDHRLALYFLRRHGIAHLRYCNILEFIEHIKRWRQIPNPAHLLELGISGQGGGCITWTYIVQRMKDLDIDPAKLDMEFYQGLIEVKTYRDLTARLLKLKEMAEDGTLDERFQKWDKVRDKRLYDWQTTIMAEKKNDPGMNNRRFSHRHPMGIAMDDPRADPSLQAFLEAKKAEAAFEAAQAAAEAAVPDSPLLPPSDEEQLQAQKQAKKKWYVTCWAAPLKAMKGWGWSYIVYSLLVLLPLIGGFTWASMGGGENDKFTDHHS</sequence>
<gene>
    <name evidence="3" type="ORF">M421DRAFT_7935</name>
</gene>
<feature type="compositionally biased region" description="Low complexity" evidence="1">
    <location>
        <begin position="28"/>
        <end position="38"/>
    </location>
</feature>
<dbReference type="Proteomes" id="UP000800082">
    <property type="component" value="Unassembled WGS sequence"/>
</dbReference>
<feature type="transmembrane region" description="Helical" evidence="2">
    <location>
        <begin position="544"/>
        <end position="564"/>
    </location>
</feature>
<evidence type="ECO:0000313" key="3">
    <source>
        <dbReference type="EMBL" id="KAF1925461.1"/>
    </source>
</evidence>
<feature type="region of interest" description="Disordered" evidence="1">
    <location>
        <begin position="172"/>
        <end position="196"/>
    </location>
</feature>
<evidence type="ECO:0000256" key="2">
    <source>
        <dbReference type="SAM" id="Phobius"/>
    </source>
</evidence>
<keyword evidence="2" id="KW-0812">Transmembrane</keyword>